<accession>A0A1A9UKV5</accession>
<evidence type="ECO:0000313" key="2">
    <source>
        <dbReference type="Proteomes" id="UP000078200"/>
    </source>
</evidence>
<organism evidence="1 2">
    <name type="scientific">Glossina austeni</name>
    <name type="common">Savannah tsetse fly</name>
    <dbReference type="NCBI Taxonomy" id="7395"/>
    <lineage>
        <taxon>Eukaryota</taxon>
        <taxon>Metazoa</taxon>
        <taxon>Ecdysozoa</taxon>
        <taxon>Arthropoda</taxon>
        <taxon>Hexapoda</taxon>
        <taxon>Insecta</taxon>
        <taxon>Pterygota</taxon>
        <taxon>Neoptera</taxon>
        <taxon>Endopterygota</taxon>
        <taxon>Diptera</taxon>
        <taxon>Brachycera</taxon>
        <taxon>Muscomorpha</taxon>
        <taxon>Hippoboscoidea</taxon>
        <taxon>Glossinidae</taxon>
        <taxon>Glossina</taxon>
    </lineage>
</organism>
<protein>
    <submittedName>
        <fullName evidence="1">Uncharacterized protein</fullName>
    </submittedName>
</protein>
<dbReference type="Proteomes" id="UP000078200">
    <property type="component" value="Unassembled WGS sequence"/>
</dbReference>
<dbReference type="EnsemblMetazoa" id="GAUT007813-RA">
    <property type="protein sequence ID" value="GAUT007813-PA"/>
    <property type="gene ID" value="GAUT007813"/>
</dbReference>
<keyword evidence="2" id="KW-1185">Reference proteome</keyword>
<reference evidence="1" key="1">
    <citation type="submission" date="2020-05" db="UniProtKB">
        <authorList>
            <consortium name="EnsemblMetazoa"/>
        </authorList>
    </citation>
    <scope>IDENTIFICATION</scope>
    <source>
        <strain evidence="1">TTRI</strain>
    </source>
</reference>
<dbReference type="AlphaFoldDB" id="A0A1A9UKV5"/>
<sequence>MLCYNNLTPTGICVSSSLCHEHLMLTHLPSPTYKYNENNILFYACHDIMRSLVRLFINVPLLLLLSFNGICVVPHQCYCCDSKDNALHVIPRFHASFAMRGSYKYCSSTLVLKTQTLEHEQYKPSPHNMNH</sequence>
<proteinExistence type="predicted"/>
<dbReference type="VEuPathDB" id="VectorBase:GAUT007813"/>
<evidence type="ECO:0000313" key="1">
    <source>
        <dbReference type="EnsemblMetazoa" id="GAUT007813-PA"/>
    </source>
</evidence>
<name>A0A1A9UKV5_GLOAU</name>